<keyword evidence="4" id="KW-0238">DNA-binding</keyword>
<evidence type="ECO:0000256" key="8">
    <source>
        <dbReference type="ARBA" id="ARBA00024343"/>
    </source>
</evidence>
<keyword evidence="3" id="KW-0346">Stress response</keyword>
<evidence type="ECO:0000256" key="1">
    <source>
        <dbReference type="ARBA" id="ARBA00004123"/>
    </source>
</evidence>
<evidence type="ECO:0000313" key="12">
    <source>
        <dbReference type="Proteomes" id="UP000827721"/>
    </source>
</evidence>
<dbReference type="EMBL" id="JAFEMO010000014">
    <property type="protein sequence ID" value="KAH7548296.1"/>
    <property type="molecule type" value="Genomic_DNA"/>
</dbReference>
<organism evidence="11 12">
    <name type="scientific">Xanthoceras sorbifolium</name>
    <dbReference type="NCBI Taxonomy" id="99658"/>
    <lineage>
        <taxon>Eukaryota</taxon>
        <taxon>Viridiplantae</taxon>
        <taxon>Streptophyta</taxon>
        <taxon>Embryophyta</taxon>
        <taxon>Tracheophyta</taxon>
        <taxon>Spermatophyta</taxon>
        <taxon>Magnoliopsida</taxon>
        <taxon>eudicotyledons</taxon>
        <taxon>Gunneridae</taxon>
        <taxon>Pentapetalae</taxon>
        <taxon>rosids</taxon>
        <taxon>malvids</taxon>
        <taxon>Sapindales</taxon>
        <taxon>Sapindaceae</taxon>
        <taxon>Xanthoceroideae</taxon>
        <taxon>Xanthoceras</taxon>
    </lineage>
</organism>
<evidence type="ECO:0000259" key="10">
    <source>
        <dbReference type="PROSITE" id="PS51032"/>
    </source>
</evidence>
<name>A0ABQ8H4P7_9ROSI</name>
<evidence type="ECO:0000256" key="9">
    <source>
        <dbReference type="SAM" id="MobiDB-lite"/>
    </source>
</evidence>
<evidence type="ECO:0000256" key="2">
    <source>
        <dbReference type="ARBA" id="ARBA00023015"/>
    </source>
</evidence>
<keyword evidence="12" id="KW-1185">Reference proteome</keyword>
<dbReference type="InterPro" id="IPR001471">
    <property type="entry name" value="AP2/ERF_dom"/>
</dbReference>
<evidence type="ECO:0000256" key="7">
    <source>
        <dbReference type="ARBA" id="ARBA00023242"/>
    </source>
</evidence>
<evidence type="ECO:0000256" key="4">
    <source>
        <dbReference type="ARBA" id="ARBA00023125"/>
    </source>
</evidence>
<evidence type="ECO:0000256" key="5">
    <source>
        <dbReference type="ARBA" id="ARBA00023159"/>
    </source>
</evidence>
<dbReference type="PRINTS" id="PR00367">
    <property type="entry name" value="ETHRSPELEMNT"/>
</dbReference>
<feature type="compositionally biased region" description="Basic and acidic residues" evidence="9">
    <location>
        <begin position="160"/>
        <end position="172"/>
    </location>
</feature>
<keyword evidence="6" id="KW-0804">Transcription</keyword>
<dbReference type="InterPro" id="IPR036955">
    <property type="entry name" value="AP2/ERF_dom_sf"/>
</dbReference>
<dbReference type="Proteomes" id="UP000827721">
    <property type="component" value="Unassembled WGS sequence"/>
</dbReference>
<dbReference type="SMART" id="SM00380">
    <property type="entry name" value="AP2"/>
    <property type="match status" value="1"/>
</dbReference>
<dbReference type="Pfam" id="PF00847">
    <property type="entry name" value="AP2"/>
    <property type="match status" value="1"/>
</dbReference>
<comment type="caution">
    <text evidence="11">The sequence shown here is derived from an EMBL/GenBank/DDBJ whole genome shotgun (WGS) entry which is preliminary data.</text>
</comment>
<comment type="similarity">
    <text evidence="8">Belongs to the AP2/ERF transcription factor family. ERF subfamily.</text>
</comment>
<evidence type="ECO:0000256" key="3">
    <source>
        <dbReference type="ARBA" id="ARBA00023016"/>
    </source>
</evidence>
<dbReference type="PANTHER" id="PTHR31241:SF62">
    <property type="entry name" value="DEHYDRATION-RESPONSIVE ELEMENT-BINDING PROTEIN 2D"/>
    <property type="match status" value="1"/>
</dbReference>
<dbReference type="Gene3D" id="3.30.730.10">
    <property type="entry name" value="AP2/ERF domain"/>
    <property type="match status" value="1"/>
</dbReference>
<sequence length="347" mass="38825">MAVLSDRGGSNAIVFDTSRKRRRRDGNKVAETIAKWKQQNEYLESSGVGNKPVRKAPAKGSKKGCMKGKGGPDNAGCNYRGVRQRTWGKWVAEIREPHRGKRLWLGTFPTAAEAALAYDTAARAMYGSYARLNLPDVTTSFEEYSKDSESTTASNFSEVEDCKVKNESKEGESNATQPEAQFDSTVKSPVKPKAEDEAVYVGEYDSKPVVKQNESELDNVAFDVKKEAEYQPMSIEDYGWVDGSEWQITSMDEMFDVNDLLNLIDTNPLSGSELTNEFNYNTGQLGFQNYNRLQQDVKPSDWSYQLQNHPDMELLPSNLNLVEQGSSDYGLQFLKSGNEDDNNYGSL</sequence>
<accession>A0ABQ8H4P7</accession>
<keyword evidence="7" id="KW-0539">Nucleus</keyword>
<feature type="region of interest" description="Disordered" evidence="9">
    <location>
        <begin position="148"/>
        <end position="193"/>
    </location>
</feature>
<evidence type="ECO:0000256" key="6">
    <source>
        <dbReference type="ARBA" id="ARBA00023163"/>
    </source>
</evidence>
<evidence type="ECO:0000313" key="11">
    <source>
        <dbReference type="EMBL" id="KAH7548296.1"/>
    </source>
</evidence>
<feature type="domain" description="AP2/ERF" evidence="10">
    <location>
        <begin position="78"/>
        <end position="135"/>
    </location>
</feature>
<keyword evidence="5" id="KW-0010">Activator</keyword>
<dbReference type="InterPro" id="IPR016177">
    <property type="entry name" value="DNA-bd_dom_sf"/>
</dbReference>
<protein>
    <recommendedName>
        <fullName evidence="10">AP2/ERF domain-containing protein</fullName>
    </recommendedName>
</protein>
<feature type="compositionally biased region" description="Basic residues" evidence="9">
    <location>
        <begin position="52"/>
        <end position="66"/>
    </location>
</feature>
<dbReference type="PANTHER" id="PTHR31241">
    <property type="entry name" value="DEHYDRATION-RESPONSIVE ELEMENT-BINDING PROTEIN 2C"/>
    <property type="match status" value="1"/>
</dbReference>
<feature type="region of interest" description="Disordered" evidence="9">
    <location>
        <begin position="44"/>
        <end position="70"/>
    </location>
</feature>
<dbReference type="CDD" id="cd00018">
    <property type="entry name" value="AP2"/>
    <property type="match status" value="1"/>
</dbReference>
<keyword evidence="2" id="KW-0805">Transcription regulation</keyword>
<dbReference type="SUPFAM" id="SSF54171">
    <property type="entry name" value="DNA-binding domain"/>
    <property type="match status" value="1"/>
</dbReference>
<dbReference type="PROSITE" id="PS51032">
    <property type="entry name" value="AP2_ERF"/>
    <property type="match status" value="1"/>
</dbReference>
<comment type="subcellular location">
    <subcellularLocation>
        <location evidence="1">Nucleus</location>
    </subcellularLocation>
</comment>
<proteinExistence type="inferred from homology"/>
<feature type="compositionally biased region" description="Polar residues" evidence="9">
    <location>
        <begin position="173"/>
        <end position="187"/>
    </location>
</feature>
<reference evidence="11 12" key="1">
    <citation type="submission" date="2021-02" db="EMBL/GenBank/DDBJ databases">
        <title>Plant Genome Project.</title>
        <authorList>
            <person name="Zhang R.-G."/>
        </authorList>
    </citation>
    <scope>NUCLEOTIDE SEQUENCE [LARGE SCALE GENOMIC DNA]</scope>
    <source>
        <tissue evidence="11">Leaves</tissue>
    </source>
</reference>
<gene>
    <name evidence="11" type="ORF">JRO89_XS14G0097400</name>
</gene>